<feature type="domain" description="Mur ligase central" evidence="8">
    <location>
        <begin position="34"/>
        <end position="192"/>
    </location>
</feature>
<dbReference type="GO" id="GO:0046872">
    <property type="term" value="F:metal ion binding"/>
    <property type="evidence" value="ECO:0007669"/>
    <property type="project" value="UniProtKB-KW"/>
</dbReference>
<dbReference type="EC" id="6.3.2.12" evidence="9"/>
<keyword evidence="3" id="KW-0479">Metal-binding</keyword>
<dbReference type="AlphaFoldDB" id="A0A9W8A3M6"/>
<sequence>MASLPTGINMSCVNLLAVLDQLDHPEHQLRVIQVGGTNGKGSVCACLASILRQADYKVGTFNSPHLMDPRDSIAVNGKSIPIEAWNRIQQDGLAAERTAGVTLTSFERLTLTAILWFTESAVALAILEVGMGGTRDATTVCRESVLVSVLTAVGLDHVGLIGNNLEEIAIEKSGIFVPGRAVIIAQQTYPEVVEALRHQAQSIRPLCADLVLPAATLSPPLAGKDAVITDHPSPPTRPPRYAIRWDARVSLLDSAPTATPQSTAASEPPSRRPSPVRRTHTTTQLEFDSPLLGSFQMANFAAAVHAVDVLRHLYPEFPVSDAAIRAGMRNVSWPGRLETKPFPGTATRPVDILIDGAHNVDAAKALSLFVDEEWRPLNASILRRSAPSSPVSDLAAPVFPVTWIYACSEGKDPIAILKILLRPHDRLLLVPFTPPQGMPWVKCIPPTTLRETITAQPRPSTIALDTPVALENVIACPTLAHAIGLIQETHWYESSALVLCGSLYLVSDYYREFVPALPADAQFMPL</sequence>
<evidence type="ECO:0000256" key="4">
    <source>
        <dbReference type="ARBA" id="ARBA00022741"/>
    </source>
</evidence>
<dbReference type="NCBIfam" id="TIGR01499">
    <property type="entry name" value="folC"/>
    <property type="match status" value="1"/>
</dbReference>
<evidence type="ECO:0000313" key="10">
    <source>
        <dbReference type="Proteomes" id="UP001150569"/>
    </source>
</evidence>
<dbReference type="InterPro" id="IPR001645">
    <property type="entry name" value="Folylpolyglutamate_synth"/>
</dbReference>
<dbReference type="GO" id="GO:0005739">
    <property type="term" value="C:mitochondrion"/>
    <property type="evidence" value="ECO:0007669"/>
    <property type="project" value="TreeGrafter"/>
</dbReference>
<dbReference type="OrthoDB" id="5212574at2759"/>
<dbReference type="Gene3D" id="3.40.1190.10">
    <property type="entry name" value="Mur-like, catalytic domain"/>
    <property type="match status" value="1"/>
</dbReference>
<dbReference type="GO" id="GO:0004326">
    <property type="term" value="F:tetrahydrofolylpolyglutamate synthase activity"/>
    <property type="evidence" value="ECO:0007669"/>
    <property type="project" value="InterPro"/>
</dbReference>
<reference evidence="9" key="1">
    <citation type="submission" date="2022-07" db="EMBL/GenBank/DDBJ databases">
        <title>Phylogenomic reconstructions and comparative analyses of Kickxellomycotina fungi.</title>
        <authorList>
            <person name="Reynolds N.K."/>
            <person name="Stajich J.E."/>
            <person name="Barry K."/>
            <person name="Grigoriev I.V."/>
            <person name="Crous P."/>
            <person name="Smith M.E."/>
        </authorList>
    </citation>
    <scope>NUCLEOTIDE SEQUENCE</scope>
    <source>
        <strain evidence="9">RSA 861</strain>
    </source>
</reference>
<evidence type="ECO:0000256" key="5">
    <source>
        <dbReference type="ARBA" id="ARBA00022840"/>
    </source>
</evidence>
<dbReference type="Gene3D" id="3.90.190.20">
    <property type="entry name" value="Mur ligase, C-terminal domain"/>
    <property type="match status" value="1"/>
</dbReference>
<evidence type="ECO:0000256" key="3">
    <source>
        <dbReference type="ARBA" id="ARBA00022723"/>
    </source>
</evidence>
<comment type="similarity">
    <text evidence="1">Belongs to the folylpolyglutamate synthase family.</text>
</comment>
<dbReference type="InterPro" id="IPR036615">
    <property type="entry name" value="Mur_ligase_C_dom_sf"/>
</dbReference>
<dbReference type="SUPFAM" id="SSF53623">
    <property type="entry name" value="MurD-like peptide ligases, catalytic domain"/>
    <property type="match status" value="1"/>
</dbReference>
<dbReference type="GO" id="GO:0005524">
    <property type="term" value="F:ATP binding"/>
    <property type="evidence" value="ECO:0007669"/>
    <property type="project" value="UniProtKB-KW"/>
</dbReference>
<dbReference type="InterPro" id="IPR036565">
    <property type="entry name" value="Mur-like_cat_sf"/>
</dbReference>
<dbReference type="EMBL" id="JANBPT010000537">
    <property type="protein sequence ID" value="KAJ1917554.1"/>
    <property type="molecule type" value="Genomic_DNA"/>
</dbReference>
<evidence type="ECO:0000256" key="6">
    <source>
        <dbReference type="ARBA" id="ARBA00022842"/>
    </source>
</evidence>
<feature type="compositionally biased region" description="Low complexity" evidence="7">
    <location>
        <begin position="255"/>
        <end position="268"/>
    </location>
</feature>
<organism evidence="9 10">
    <name type="scientific">Tieghemiomyces parasiticus</name>
    <dbReference type="NCBI Taxonomy" id="78921"/>
    <lineage>
        <taxon>Eukaryota</taxon>
        <taxon>Fungi</taxon>
        <taxon>Fungi incertae sedis</taxon>
        <taxon>Zoopagomycota</taxon>
        <taxon>Kickxellomycotina</taxon>
        <taxon>Dimargaritomycetes</taxon>
        <taxon>Dimargaritales</taxon>
        <taxon>Dimargaritaceae</taxon>
        <taxon>Tieghemiomyces</taxon>
    </lineage>
</organism>
<dbReference type="GO" id="GO:0008841">
    <property type="term" value="F:dihydrofolate synthase activity"/>
    <property type="evidence" value="ECO:0007669"/>
    <property type="project" value="UniProtKB-EC"/>
</dbReference>
<evidence type="ECO:0000256" key="1">
    <source>
        <dbReference type="ARBA" id="ARBA00008276"/>
    </source>
</evidence>
<dbReference type="InterPro" id="IPR013221">
    <property type="entry name" value="Mur_ligase_cen"/>
</dbReference>
<keyword evidence="6" id="KW-0460">Magnesium</keyword>
<dbReference type="Proteomes" id="UP001150569">
    <property type="component" value="Unassembled WGS sequence"/>
</dbReference>
<evidence type="ECO:0000256" key="2">
    <source>
        <dbReference type="ARBA" id="ARBA00022598"/>
    </source>
</evidence>
<proteinExistence type="inferred from homology"/>
<comment type="caution">
    <text evidence="9">The sequence shown here is derived from an EMBL/GenBank/DDBJ whole genome shotgun (WGS) entry which is preliminary data.</text>
</comment>
<keyword evidence="10" id="KW-1185">Reference proteome</keyword>
<dbReference type="SUPFAM" id="SSF53244">
    <property type="entry name" value="MurD-like peptide ligases, peptide-binding domain"/>
    <property type="match status" value="1"/>
</dbReference>
<name>A0A9W8A3M6_9FUNG</name>
<evidence type="ECO:0000256" key="7">
    <source>
        <dbReference type="SAM" id="MobiDB-lite"/>
    </source>
</evidence>
<evidence type="ECO:0000313" key="9">
    <source>
        <dbReference type="EMBL" id="KAJ1917554.1"/>
    </source>
</evidence>
<evidence type="ECO:0000259" key="8">
    <source>
        <dbReference type="Pfam" id="PF08245"/>
    </source>
</evidence>
<accession>A0A9W8A3M6</accession>
<dbReference type="PANTHER" id="PTHR11136">
    <property type="entry name" value="FOLYLPOLYGLUTAMATE SYNTHASE-RELATED"/>
    <property type="match status" value="1"/>
</dbReference>
<keyword evidence="2 9" id="KW-0436">Ligase</keyword>
<dbReference type="Pfam" id="PF08245">
    <property type="entry name" value="Mur_ligase_M"/>
    <property type="match status" value="1"/>
</dbReference>
<protein>
    <submittedName>
        <fullName evidence="9">Folylpolyglutamate synthase</fullName>
        <ecNumber evidence="9">6.3.2.12</ecNumber>
    </submittedName>
</protein>
<dbReference type="GO" id="GO:0005829">
    <property type="term" value="C:cytosol"/>
    <property type="evidence" value="ECO:0007669"/>
    <property type="project" value="TreeGrafter"/>
</dbReference>
<keyword evidence="4" id="KW-0547">Nucleotide-binding</keyword>
<dbReference type="PANTHER" id="PTHR11136:SF0">
    <property type="entry name" value="DIHYDROFOLATE SYNTHETASE-RELATED"/>
    <property type="match status" value="1"/>
</dbReference>
<feature type="region of interest" description="Disordered" evidence="7">
    <location>
        <begin position="255"/>
        <end position="280"/>
    </location>
</feature>
<gene>
    <name evidence="9" type="primary">FOL3_2</name>
    <name evidence="9" type="ORF">IWQ60_007750</name>
</gene>
<keyword evidence="5" id="KW-0067">ATP-binding</keyword>